<dbReference type="EMBL" id="JGYV01000002">
    <property type="protein sequence ID" value="KFI65287.1"/>
    <property type="molecule type" value="Genomic_DNA"/>
</dbReference>
<accession>A0A087B2N7</accession>
<comment type="caution">
    <text evidence="1">The sequence shown here is derived from an EMBL/GenBank/DDBJ whole genome shotgun (WGS) entry which is preliminary data.</text>
</comment>
<organism evidence="1 2">
    <name type="scientific">Bifidobacterium cuniculi</name>
    <dbReference type="NCBI Taxonomy" id="1688"/>
    <lineage>
        <taxon>Bacteria</taxon>
        <taxon>Bacillati</taxon>
        <taxon>Actinomycetota</taxon>
        <taxon>Actinomycetes</taxon>
        <taxon>Bifidobacteriales</taxon>
        <taxon>Bifidobacteriaceae</taxon>
        <taxon>Bifidobacterium</taxon>
    </lineage>
</organism>
<evidence type="ECO:0000313" key="1">
    <source>
        <dbReference type="EMBL" id="KFI65287.1"/>
    </source>
</evidence>
<name>A0A087B2N7_9BIFI</name>
<keyword evidence="2" id="KW-1185">Reference proteome</keyword>
<dbReference type="RefSeq" id="WP_033518441.1">
    <property type="nucleotide sequence ID" value="NZ_JGYV01000002.1"/>
</dbReference>
<protein>
    <submittedName>
        <fullName evidence="1">Riboflavin-specific deaminase</fullName>
    </submittedName>
</protein>
<dbReference type="OrthoDB" id="3224015at2"/>
<proteinExistence type="predicted"/>
<evidence type="ECO:0000313" key="2">
    <source>
        <dbReference type="Proteomes" id="UP000029067"/>
    </source>
</evidence>
<gene>
    <name evidence="1" type="ORF">BCUN_1053</name>
</gene>
<dbReference type="Proteomes" id="UP000029067">
    <property type="component" value="Unassembled WGS sequence"/>
</dbReference>
<sequence length="451" mass="50776">MTDLPLDQLTLDTADYLEALDGLIDAFEHDRATAAAAHRLFGPSSWCRVLAMAQERGDRLLREHGLRFLHRCRRTVTERGLAAWLLFLVNDADAVLNGQRNVEWVPSAICTTRASRAEQRLRKDPRHRFGGRRERDVILVEHSMECYRVAAVAVANWGSPARAATRTAYRLLTMPFLGRDLLECAARTCADCSFEERCAHCRSRQPVFAQLVTTLEGLRLQADAEYVQAEARGEVTAELGDLPRTTTERALDTRFLYDQRMLLDAYEALWEEETPTRNDMLLSYDYPDNLKEYEDLPLWRNPLYLYEVGASVMGGPMRQQLVNAFDARDRRVFDMTVASVRTFGCLARDMGALVLPAALINATMRGGSKARKDETMMVRTASMFRDAATIMALERTPFGEGIGFADTLNCFAAMDADGYLRLVEPVCARPFELLQQMGSGKYGGLNWSLAS</sequence>
<dbReference type="eggNOG" id="ENOG50322K4">
    <property type="taxonomic scope" value="Bacteria"/>
</dbReference>
<dbReference type="AlphaFoldDB" id="A0A087B2N7"/>
<reference evidence="1 2" key="1">
    <citation type="submission" date="2014-03" db="EMBL/GenBank/DDBJ databases">
        <title>Genomics of Bifidobacteria.</title>
        <authorList>
            <person name="Ventura M."/>
            <person name="Milani C."/>
            <person name="Lugli G.A."/>
        </authorList>
    </citation>
    <scope>NUCLEOTIDE SEQUENCE [LARGE SCALE GENOMIC DNA]</scope>
    <source>
        <strain evidence="1 2">LMG 10738</strain>
    </source>
</reference>